<organism evidence="2 3">
    <name type="scientific">Carex littledalei</name>
    <dbReference type="NCBI Taxonomy" id="544730"/>
    <lineage>
        <taxon>Eukaryota</taxon>
        <taxon>Viridiplantae</taxon>
        <taxon>Streptophyta</taxon>
        <taxon>Embryophyta</taxon>
        <taxon>Tracheophyta</taxon>
        <taxon>Spermatophyta</taxon>
        <taxon>Magnoliopsida</taxon>
        <taxon>Liliopsida</taxon>
        <taxon>Poales</taxon>
        <taxon>Cyperaceae</taxon>
        <taxon>Cyperoideae</taxon>
        <taxon>Cariceae</taxon>
        <taxon>Carex</taxon>
        <taxon>Carex subgen. Euthyceras</taxon>
    </lineage>
</organism>
<feature type="compositionally biased region" description="Polar residues" evidence="1">
    <location>
        <begin position="59"/>
        <end position="83"/>
    </location>
</feature>
<proteinExistence type="predicted"/>
<accession>A0A833Q8J4</accession>
<feature type="compositionally biased region" description="Basic and acidic residues" evidence="1">
    <location>
        <begin position="264"/>
        <end position="273"/>
    </location>
</feature>
<dbReference type="AlphaFoldDB" id="A0A833Q8J4"/>
<comment type="caution">
    <text evidence="2">The sequence shown here is derived from an EMBL/GenBank/DDBJ whole genome shotgun (WGS) entry which is preliminary data.</text>
</comment>
<evidence type="ECO:0000313" key="3">
    <source>
        <dbReference type="Proteomes" id="UP000623129"/>
    </source>
</evidence>
<name>A0A833Q8J4_9POAL</name>
<dbReference type="PANTHER" id="PTHR37695">
    <property type="entry name" value="RECOMBINATION INITIATION DEFECTS 3-RELATED"/>
    <property type="match status" value="1"/>
</dbReference>
<dbReference type="GO" id="GO:0042138">
    <property type="term" value="P:meiotic DNA double-strand break formation"/>
    <property type="evidence" value="ECO:0007669"/>
    <property type="project" value="TreeGrafter"/>
</dbReference>
<feature type="region of interest" description="Disordered" evidence="1">
    <location>
        <begin position="14"/>
        <end position="107"/>
    </location>
</feature>
<evidence type="ECO:0000256" key="1">
    <source>
        <dbReference type="SAM" id="MobiDB-lite"/>
    </source>
</evidence>
<dbReference type="GO" id="GO:0005634">
    <property type="term" value="C:nucleus"/>
    <property type="evidence" value="ECO:0007669"/>
    <property type="project" value="TreeGrafter"/>
</dbReference>
<sequence length="439" mass="49617">MKLRINKACDLSSISVLPPRRTGSMMSSQGASQRRSQSQQSFSQTTSQSQLSQFDDSLISDQRFGSNDSSSKTVPLLPSTSSGIRDESQMQLSRVAPNTVPRWNSSSARDARCQVSEEIEQRLRHLETVLSRMGMIIDSVQSDVMQISRAVKEVLLETDGIRQKMITTENSLQQILKGEENVKEFFDGSLKNISSELTKNLNYTKLNEISSQISSIPDQILANFSKLHSQIVRLFSRETEIIVSNVKSFSSRHRNSNQPPISRTGDDSPLAKDVKPVRKLSDTNLIEPISRPPDMKKEADKVKLLQPKPISIHQTSRSKMEETSLRQKQNNFINLDSDEENDRSASASCVIVKKEIDDKENYLMKEAREDSLRILREAQSLTYEIHDRTALDIGSDAEPTATLQPLLSCKSSCWSNPKHEPRSSDAAFRITRDEWWTRP</sequence>
<feature type="region of interest" description="Disordered" evidence="1">
    <location>
        <begin position="248"/>
        <end position="273"/>
    </location>
</feature>
<dbReference type="GO" id="GO:0009553">
    <property type="term" value="P:embryo sac development"/>
    <property type="evidence" value="ECO:0007669"/>
    <property type="project" value="TreeGrafter"/>
</dbReference>
<dbReference type="Proteomes" id="UP000623129">
    <property type="component" value="Unassembled WGS sequence"/>
</dbReference>
<reference evidence="2" key="1">
    <citation type="submission" date="2020-01" db="EMBL/GenBank/DDBJ databases">
        <title>Genome sequence of Kobresia littledalei, the first chromosome-level genome in the family Cyperaceae.</title>
        <authorList>
            <person name="Qu G."/>
        </authorList>
    </citation>
    <scope>NUCLEOTIDE SEQUENCE</scope>
    <source>
        <strain evidence="2">C.B.Clarke</strain>
        <tissue evidence="2">Leaf</tissue>
    </source>
</reference>
<dbReference type="OrthoDB" id="1920658at2759"/>
<dbReference type="InterPro" id="IPR034546">
    <property type="entry name" value="PAIR1"/>
</dbReference>
<evidence type="ECO:0000313" key="2">
    <source>
        <dbReference type="EMBL" id="KAF3321205.1"/>
    </source>
</evidence>
<gene>
    <name evidence="2" type="ORF">FCM35_KLT14458</name>
</gene>
<protein>
    <submittedName>
        <fullName evidence="2">Protein PAIR1-like protein</fullName>
    </submittedName>
</protein>
<keyword evidence="3" id="KW-1185">Reference proteome</keyword>
<dbReference type="GO" id="GO:0009556">
    <property type="term" value="P:microsporogenesis"/>
    <property type="evidence" value="ECO:0007669"/>
    <property type="project" value="TreeGrafter"/>
</dbReference>
<dbReference type="GO" id="GO:0070192">
    <property type="term" value="P:chromosome organization involved in meiotic cell cycle"/>
    <property type="evidence" value="ECO:0007669"/>
    <property type="project" value="InterPro"/>
</dbReference>
<dbReference type="PANTHER" id="PTHR37695:SF1">
    <property type="entry name" value="RECOMBINATION INITIATION DEFECTS 3-RELATED"/>
    <property type="match status" value="1"/>
</dbReference>
<feature type="compositionally biased region" description="Low complexity" evidence="1">
    <location>
        <begin position="23"/>
        <end position="57"/>
    </location>
</feature>
<dbReference type="EMBL" id="SWLB01000027">
    <property type="protein sequence ID" value="KAF3321205.1"/>
    <property type="molecule type" value="Genomic_DNA"/>
</dbReference>